<dbReference type="InterPro" id="IPR031350">
    <property type="entry name" value="Goodbye_dom"/>
</dbReference>
<evidence type="ECO:0000259" key="1">
    <source>
        <dbReference type="Pfam" id="PF17109"/>
    </source>
</evidence>
<dbReference type="PANTHER" id="PTHR10039:SF15">
    <property type="entry name" value="NACHT DOMAIN-CONTAINING PROTEIN"/>
    <property type="match status" value="1"/>
</dbReference>
<keyword evidence="3" id="KW-1185">Reference proteome</keyword>
<reference evidence="2" key="1">
    <citation type="journal article" date="2020" name="Stud. Mycol.">
        <title>101 Dothideomycetes genomes: a test case for predicting lifestyles and emergence of pathogens.</title>
        <authorList>
            <person name="Haridas S."/>
            <person name="Albert R."/>
            <person name="Binder M."/>
            <person name="Bloem J."/>
            <person name="Labutti K."/>
            <person name="Salamov A."/>
            <person name="Andreopoulos B."/>
            <person name="Baker S."/>
            <person name="Barry K."/>
            <person name="Bills G."/>
            <person name="Bluhm B."/>
            <person name="Cannon C."/>
            <person name="Castanera R."/>
            <person name="Culley D."/>
            <person name="Daum C."/>
            <person name="Ezra D."/>
            <person name="Gonzalez J."/>
            <person name="Henrissat B."/>
            <person name="Kuo A."/>
            <person name="Liang C."/>
            <person name="Lipzen A."/>
            <person name="Lutzoni F."/>
            <person name="Magnuson J."/>
            <person name="Mondo S."/>
            <person name="Nolan M."/>
            <person name="Ohm R."/>
            <person name="Pangilinan J."/>
            <person name="Park H.-J."/>
            <person name="Ramirez L."/>
            <person name="Alfaro M."/>
            <person name="Sun H."/>
            <person name="Tritt A."/>
            <person name="Yoshinaga Y."/>
            <person name="Zwiers L.-H."/>
            <person name="Turgeon B."/>
            <person name="Goodwin S."/>
            <person name="Spatafora J."/>
            <person name="Crous P."/>
            <person name="Grigoriev I."/>
        </authorList>
    </citation>
    <scope>NUCLEOTIDE SEQUENCE</scope>
    <source>
        <strain evidence="2">CBS 113818</strain>
    </source>
</reference>
<dbReference type="InterPro" id="IPR011990">
    <property type="entry name" value="TPR-like_helical_dom_sf"/>
</dbReference>
<organism evidence="2 3">
    <name type="scientific">Ophiobolus disseminans</name>
    <dbReference type="NCBI Taxonomy" id="1469910"/>
    <lineage>
        <taxon>Eukaryota</taxon>
        <taxon>Fungi</taxon>
        <taxon>Dikarya</taxon>
        <taxon>Ascomycota</taxon>
        <taxon>Pezizomycotina</taxon>
        <taxon>Dothideomycetes</taxon>
        <taxon>Pleosporomycetidae</taxon>
        <taxon>Pleosporales</taxon>
        <taxon>Pleosporineae</taxon>
        <taxon>Phaeosphaeriaceae</taxon>
        <taxon>Ophiobolus</taxon>
    </lineage>
</organism>
<gene>
    <name evidence="2" type="ORF">CC86DRAFT_403770</name>
</gene>
<dbReference type="SMART" id="SM00028">
    <property type="entry name" value="TPR"/>
    <property type="match status" value="2"/>
</dbReference>
<sequence length="1082" mass="120980">MSQQRTKFESIFQEGRRRYEKKTGQQLDVTLLATMSTVADIVAAGSSAGFPPAGACLGAVALLVKSAQDVSAHYDRIVDLFDMLASTMSRFDLHDLENTSPQLEENFANVLATILEMIGYSTKAISRKRWKEYMARRAEDRGTAHASGKTCARWQYTQCQRDYSTRRFGVDVVDVKHASRITIAATPVQMRYERNAFLKLLPAFQEAINLNISILLLGRPYLTHSLEVSAYNIPSPMATVHINMNKSRDDLAKFVEEGVARRLRLDGVTDDLKHFVQETIEEKAQGMFLWANLMLEILKWQTTEADVRRSLATAPTGIDDMIIDVLKVLSLEDKLRDTYASLIGVFRDDGLSTGELMKDGTMTGRSTPTTTTVGFAHAAITEFFQSPSGKFSKGPTSIPIGVIHHEADTTLWRTCLKVFVDPGSGGLLESSKLLQAYVKHNWITHVEASLMSQPNITIDTRTPSEHAEIVNLLYPFLSNNVIIRDWCHGIPWTFYNGNMIAAIVDSVTACSKQHPASILRQVQLWVSDCESNPTKVFLPLVRISVTECLHGTWTALTSLSVVAQVKALVDGGDTPDTIQTPVPSEVLISAARCIGLEETAPWHRKLALVLRNAKHHTEAIAHFERALELDSELVEARGGLAVVYEEQGHFNKVIELELQKVQILSKRGNTDGTSRGELTALLGRKDLSRCYEMIANAHQEMQDSRMALRYWRKAAETGEVAIWATSQYLELLASSPSNTRWQETTELFQFLQHCRRSEGYDRLMAMMFWKIWPENQQPEFYFMIATAAQETGQLSWLVQALEAAITSAEWRSNLSVFILKLNLALLLEKYAYDYRRAEKLLEEIVHVASIKHQTPIEELERCKKVVARSFCHISIRKSAEAGRNDCAKHYLYTVLALFNSGLEPQDPTKKIVYGEHTHVYLALLHRLNGSIEDAARVLQPLMARCCDLAGEGFLSCAIGIWSLAEPLLTLGETKNATDLLNYVLCTHGWGCDGCGEHTSGNTSTCICQYCFESFCDTCRKGLASPRLTRFCFEGHSVLTLKSSSQGVPRDEIVFRGERIALNDCLVLLKEQWDCGSGGSSST</sequence>
<dbReference type="PANTHER" id="PTHR10039">
    <property type="entry name" value="AMELOGENIN"/>
    <property type="match status" value="1"/>
</dbReference>
<dbReference type="OrthoDB" id="448455at2759"/>
<evidence type="ECO:0000313" key="3">
    <source>
        <dbReference type="Proteomes" id="UP000799424"/>
    </source>
</evidence>
<dbReference type="AlphaFoldDB" id="A0A6A7A7G6"/>
<dbReference type="SUPFAM" id="SSF48452">
    <property type="entry name" value="TPR-like"/>
    <property type="match status" value="1"/>
</dbReference>
<accession>A0A6A7A7G6</accession>
<dbReference type="Pfam" id="PF17109">
    <property type="entry name" value="Goodbye"/>
    <property type="match status" value="1"/>
</dbReference>
<protein>
    <recommendedName>
        <fullName evidence="1">Fungal STAND N-terminal Goodbye domain-containing protein</fullName>
    </recommendedName>
</protein>
<proteinExistence type="predicted"/>
<feature type="domain" description="Fungal STAND N-terminal Goodbye" evidence="1">
    <location>
        <begin position="27"/>
        <end position="93"/>
    </location>
</feature>
<dbReference type="InterPro" id="IPR019734">
    <property type="entry name" value="TPR_rpt"/>
</dbReference>
<evidence type="ECO:0000313" key="2">
    <source>
        <dbReference type="EMBL" id="KAF2829113.1"/>
    </source>
</evidence>
<dbReference type="Gene3D" id="1.25.40.10">
    <property type="entry name" value="Tetratricopeptide repeat domain"/>
    <property type="match status" value="1"/>
</dbReference>
<dbReference type="EMBL" id="MU006221">
    <property type="protein sequence ID" value="KAF2829113.1"/>
    <property type="molecule type" value="Genomic_DNA"/>
</dbReference>
<name>A0A6A7A7G6_9PLEO</name>
<dbReference type="Proteomes" id="UP000799424">
    <property type="component" value="Unassembled WGS sequence"/>
</dbReference>